<reference evidence="1" key="2">
    <citation type="submission" date="2022-05" db="EMBL/GenBank/DDBJ databases">
        <authorList>
            <person name="Proctor A.L."/>
            <person name="Phillips G.J."/>
            <person name="Wannemuehler M.J."/>
        </authorList>
    </citation>
    <scope>NUCLEOTIDE SEQUENCE</scope>
    <source>
        <strain evidence="1">ASF457</strain>
    </source>
</reference>
<reference evidence="1" key="3">
    <citation type="submission" date="2022-06" db="EMBL/GenBank/DDBJ databases">
        <title>Resources to Facilitate Use of the Altered Schaedler Flora (ASF) Mouse Model to Study Microbiome Function.</title>
        <authorList>
            <person name="Proctor A."/>
            <person name="Parvinroo S."/>
            <person name="Richie T."/>
            <person name="Jia X."/>
            <person name="Lee S.T.M."/>
            <person name="Karp P.D."/>
            <person name="Paley S."/>
            <person name="Kostic A.D."/>
            <person name="Pierre J.F."/>
            <person name="Wannemuehler M.J."/>
            <person name="Phillips G.J."/>
        </authorList>
    </citation>
    <scope>NUCLEOTIDE SEQUENCE</scope>
    <source>
        <strain evidence="1">ASF457</strain>
    </source>
</reference>
<dbReference type="Proteomes" id="UP000017429">
    <property type="component" value="Chromosome"/>
</dbReference>
<sequence>MSDIIVYADEIVDIQDDVHYTEMYNELSKYKTLSHSEIDWHKVYTNSLDLLKKSLDTRVFRGFILGVISINTNDVFIKLNEVINHYHALWSNVYKKYAEENSKQAKIQNKFFTDTLNELIEANNTYKVNIPTEIVLNINAVIDDFNNNLNTNFQLMIVPAKKEDKPSENISQNNTLSISTKSIESMDTREYREYFFSLGRKLLEKDILNIAGYSLFWEGVWGRITQEVPHKNNITAVRYPEHNTIEIIKNISEYTSGNIIRALSNLLLNPFWFEGYKIFIDYSNKVNQHTIASHIKSLACLQLTKFEWITKLHFSNNESFCSRSLYNFFNDNQPHYRVEVVTEPSKPVKHKKENLDTKSLKARLNIINNELDNSIKSRVNGLISLAETMHANGLDNSADILYIEVINLMETTLLKDYLIEEYTNIKEQQHIDK</sequence>
<dbReference type="InterPro" id="IPR017739">
    <property type="entry name" value="T6SS-assoc_VCA0119"/>
</dbReference>
<name>V2QEZ0_9BACT</name>
<dbReference type="Pfam" id="PF16989">
    <property type="entry name" value="T6SS_VasJ"/>
    <property type="match status" value="1"/>
</dbReference>
<accession>V2QEZ0</accession>
<evidence type="ECO:0000313" key="2">
    <source>
        <dbReference type="Proteomes" id="UP000017429"/>
    </source>
</evidence>
<reference evidence="1" key="1">
    <citation type="journal article" date="2014" name="Genome Announc.">
        <title>Draft genome sequences of the altered schaedler flora, a defined bacterial community from gnotobiotic mice.</title>
        <authorList>
            <person name="Wannemuehler M.J."/>
            <person name="Overstreet A.M."/>
            <person name="Ward D.V."/>
            <person name="Phillips G.J."/>
        </authorList>
    </citation>
    <scope>NUCLEOTIDE SEQUENCE</scope>
    <source>
        <strain evidence="1">ASF457</strain>
    </source>
</reference>
<dbReference type="OrthoDB" id="5319192at2"/>
<gene>
    <name evidence="1" type="ORF">N508_000512</name>
</gene>
<evidence type="ECO:0000313" key="1">
    <source>
        <dbReference type="EMBL" id="USF23451.1"/>
    </source>
</evidence>
<dbReference type="KEGG" id="msch:N508_000512"/>
<protein>
    <submittedName>
        <fullName evidence="1">Uncharacterized protein</fullName>
    </submittedName>
</protein>
<dbReference type="PANTHER" id="PTHR37024:SF5">
    <property type="entry name" value="IMPA N-TERMINAL DOMAIN-CONTAINING PROTEIN"/>
    <property type="match status" value="1"/>
</dbReference>
<dbReference type="PANTHER" id="PTHR37024">
    <property type="entry name" value="TYPE VI SECRETION SYSTEM DUF2094 AND IMPA-RELATED DOMAIN PROTEIN"/>
    <property type="match status" value="1"/>
</dbReference>
<proteinExistence type="predicted"/>
<dbReference type="AlphaFoldDB" id="V2QEZ0"/>
<dbReference type="EMBL" id="CP097562">
    <property type="protein sequence ID" value="USF23451.1"/>
    <property type="molecule type" value="Genomic_DNA"/>
</dbReference>
<keyword evidence="2" id="KW-1185">Reference proteome</keyword>
<organism evidence="1 2">
    <name type="scientific">Mucispirillum schaedleri ASF457</name>
    <dbReference type="NCBI Taxonomy" id="1379858"/>
    <lineage>
        <taxon>Bacteria</taxon>
        <taxon>Pseudomonadati</taxon>
        <taxon>Deferribacterota</taxon>
        <taxon>Deferribacteres</taxon>
        <taxon>Deferribacterales</taxon>
        <taxon>Mucispirillaceae</taxon>
        <taxon>Mucispirillum</taxon>
    </lineage>
</organism>
<dbReference type="RefSeq" id="WP_023276514.1">
    <property type="nucleotide sequence ID" value="NZ_CP097562.1"/>
</dbReference>